<proteinExistence type="predicted"/>
<organism evidence="1 2">
    <name type="scientific">Pseudomonas azotoformans</name>
    <dbReference type="NCBI Taxonomy" id="47878"/>
    <lineage>
        <taxon>Bacteria</taxon>
        <taxon>Pseudomonadati</taxon>
        <taxon>Pseudomonadota</taxon>
        <taxon>Gammaproteobacteria</taxon>
        <taxon>Pseudomonadales</taxon>
        <taxon>Pseudomonadaceae</taxon>
        <taxon>Pseudomonas</taxon>
    </lineage>
</organism>
<dbReference type="SUPFAM" id="SSF141868">
    <property type="entry name" value="EAL domain-like"/>
    <property type="match status" value="1"/>
</dbReference>
<evidence type="ECO:0000313" key="2">
    <source>
        <dbReference type="Proteomes" id="UP000070516"/>
    </source>
</evidence>
<dbReference type="RefSeq" id="WP_061436403.1">
    <property type="nucleotide sequence ID" value="NZ_CP014546.1"/>
</dbReference>
<evidence type="ECO:0008006" key="3">
    <source>
        <dbReference type="Google" id="ProtNLM"/>
    </source>
</evidence>
<dbReference type="EMBL" id="CP014546">
    <property type="protein sequence ID" value="AMN80370.1"/>
    <property type="molecule type" value="Genomic_DNA"/>
</dbReference>
<dbReference type="Proteomes" id="UP000070516">
    <property type="component" value="Chromosome"/>
</dbReference>
<dbReference type="AlphaFoldDB" id="A0A127I1D0"/>
<dbReference type="InterPro" id="IPR035919">
    <property type="entry name" value="EAL_sf"/>
</dbReference>
<sequence length="231" mass="26609">MNNEKLSSTPRGEFNLVRQAIVDRNHLLWGNEISLTCKDIYENHPRAYNAALQRIGTRRKTSHPAAGQQFLRINQAALMNENVHKSIIQTAQSLEKHRQTFTLSIDNSLDALPGPVERRAMVRQLYKLKDQCSITLAYNNYRLDTKQVDLLIDLKLYDYIKMPFPDSDLRLSLNTRSDLFDRLYDRMLELINASQVSFIADTVEFADSALLAKNLPFEYFQGGYYSPADCL</sequence>
<evidence type="ECO:0000313" key="1">
    <source>
        <dbReference type="EMBL" id="AMN80370.1"/>
    </source>
</evidence>
<name>A0A127I1D0_PSEAZ</name>
<reference evidence="1 2" key="1">
    <citation type="submission" date="2016-02" db="EMBL/GenBank/DDBJ databases">
        <title>Complete genome sequence of Pseudomonas azotoformans S4.</title>
        <authorList>
            <person name="Fang Y."/>
            <person name="Wu L."/>
            <person name="Feng G."/>
        </authorList>
    </citation>
    <scope>NUCLEOTIDE SEQUENCE [LARGE SCALE GENOMIC DNA]</scope>
    <source>
        <strain evidence="1 2">S4</strain>
    </source>
</reference>
<dbReference type="KEGG" id="pazo:AYR47_19540"/>
<accession>A0A127I1D0</accession>
<protein>
    <recommendedName>
        <fullName evidence="3">EAL domain-containing protein</fullName>
    </recommendedName>
</protein>
<gene>
    <name evidence="1" type="ORF">AYR47_19540</name>
</gene>